<keyword evidence="2" id="KW-1185">Reference proteome</keyword>
<organism evidence="1 2">
    <name type="scientific">Kickxella alabastrina</name>
    <dbReference type="NCBI Taxonomy" id="61397"/>
    <lineage>
        <taxon>Eukaryota</taxon>
        <taxon>Fungi</taxon>
        <taxon>Fungi incertae sedis</taxon>
        <taxon>Zoopagomycota</taxon>
        <taxon>Kickxellomycotina</taxon>
        <taxon>Kickxellomycetes</taxon>
        <taxon>Kickxellales</taxon>
        <taxon>Kickxellaceae</taxon>
        <taxon>Kickxella</taxon>
    </lineage>
</organism>
<evidence type="ECO:0000313" key="1">
    <source>
        <dbReference type="EMBL" id="KAJ1888520.1"/>
    </source>
</evidence>
<accession>A0ACC1I9K8</accession>
<evidence type="ECO:0000313" key="2">
    <source>
        <dbReference type="Proteomes" id="UP001150581"/>
    </source>
</evidence>
<gene>
    <name evidence="1" type="ORF">LPJ66_008534</name>
</gene>
<proteinExistence type="predicted"/>
<sequence length="109" mass="12450">MHVQLRNHAQIAQKLVHPPVLLIDIPEILDKAHYAQNIVFMPVRHEMQNGPQLQDHDIRIEISQIRRMLTTIAVANNRRSGADLDRPQINVPQGWSVAEKDVEGSLEKP</sequence>
<dbReference type="EMBL" id="JANBPG010001736">
    <property type="protein sequence ID" value="KAJ1888520.1"/>
    <property type="molecule type" value="Genomic_DNA"/>
</dbReference>
<protein>
    <submittedName>
        <fullName evidence="1">Uncharacterized protein</fullName>
    </submittedName>
</protein>
<name>A0ACC1I9K8_9FUNG</name>
<reference evidence="1" key="1">
    <citation type="submission" date="2022-07" db="EMBL/GenBank/DDBJ databases">
        <title>Phylogenomic reconstructions and comparative analyses of Kickxellomycotina fungi.</title>
        <authorList>
            <person name="Reynolds N.K."/>
            <person name="Stajich J.E."/>
            <person name="Barry K."/>
            <person name="Grigoriev I.V."/>
            <person name="Crous P."/>
            <person name="Smith M.E."/>
        </authorList>
    </citation>
    <scope>NUCLEOTIDE SEQUENCE</scope>
    <source>
        <strain evidence="1">Benny 63K</strain>
    </source>
</reference>
<comment type="caution">
    <text evidence="1">The sequence shown here is derived from an EMBL/GenBank/DDBJ whole genome shotgun (WGS) entry which is preliminary data.</text>
</comment>
<dbReference type="Proteomes" id="UP001150581">
    <property type="component" value="Unassembled WGS sequence"/>
</dbReference>